<comment type="caution">
    <text evidence="2">The sequence shown here is derived from an EMBL/GenBank/DDBJ whole genome shotgun (WGS) entry which is preliminary data.</text>
</comment>
<dbReference type="Proteomes" id="UP000253501">
    <property type="component" value="Unassembled WGS sequence"/>
</dbReference>
<accession>A0A367P7R7</accession>
<organism evidence="2 3">
    <name type="scientific">Cupriavidus necator</name>
    <name type="common">Alcaligenes eutrophus</name>
    <name type="synonym">Ralstonia eutropha</name>
    <dbReference type="NCBI Taxonomy" id="106590"/>
    <lineage>
        <taxon>Bacteria</taxon>
        <taxon>Pseudomonadati</taxon>
        <taxon>Pseudomonadota</taxon>
        <taxon>Betaproteobacteria</taxon>
        <taxon>Burkholderiales</taxon>
        <taxon>Burkholderiaceae</taxon>
        <taxon>Cupriavidus</taxon>
    </lineage>
</organism>
<evidence type="ECO:0000313" key="2">
    <source>
        <dbReference type="EMBL" id="RCJ03614.1"/>
    </source>
</evidence>
<name>A0A367P7R7_CUPNE</name>
<dbReference type="AlphaFoldDB" id="A0A367P7R7"/>
<proteinExistence type="predicted"/>
<evidence type="ECO:0000313" key="3">
    <source>
        <dbReference type="Proteomes" id="UP000253501"/>
    </source>
</evidence>
<feature type="region of interest" description="Disordered" evidence="1">
    <location>
        <begin position="1"/>
        <end position="39"/>
    </location>
</feature>
<evidence type="ECO:0000256" key="1">
    <source>
        <dbReference type="SAM" id="MobiDB-lite"/>
    </source>
</evidence>
<gene>
    <name evidence="2" type="ORF">DDK22_36405</name>
</gene>
<protein>
    <submittedName>
        <fullName evidence="2">Uncharacterized protein</fullName>
    </submittedName>
</protein>
<dbReference type="EMBL" id="QDHA01000140">
    <property type="protein sequence ID" value="RCJ03614.1"/>
    <property type="molecule type" value="Genomic_DNA"/>
</dbReference>
<reference evidence="2 3" key="1">
    <citation type="submission" date="2018-04" db="EMBL/GenBank/DDBJ databases">
        <title>Cupriavidus necator CR12 genome sequencing and assembly.</title>
        <authorList>
            <person name="Ben Fekih I."/>
            <person name="Mazhar H.S."/>
            <person name="Bello S.K."/>
            <person name="Rensing C."/>
        </authorList>
    </citation>
    <scope>NUCLEOTIDE SEQUENCE [LARGE SCALE GENOMIC DNA]</scope>
    <source>
        <strain evidence="2 3">CR12</strain>
    </source>
</reference>
<sequence length="79" mass="8527">MRTAHLPAKADDDDLFDHADPSAPQLVSGDWRPGGAAAPAQDCPRLTLSILIKIAKSSEGQYYRRALRLPTEGRPGCVI</sequence>